<name>A0AA38Q2K4_9AGAR</name>
<dbReference type="PANTHER" id="PTHR34065">
    <property type="entry name" value="CELL DIVISION CONTROL PROTEIN 14"/>
    <property type="match status" value="1"/>
</dbReference>
<evidence type="ECO:0000313" key="2">
    <source>
        <dbReference type="EMBL" id="KAJ3985733.1"/>
    </source>
</evidence>
<dbReference type="EMBL" id="MU801955">
    <property type="protein sequence ID" value="KAJ3985733.1"/>
    <property type="molecule type" value="Genomic_DNA"/>
</dbReference>
<proteinExistence type="predicted"/>
<accession>A0AA38Q2K4</accession>
<feature type="region of interest" description="Disordered" evidence="1">
    <location>
        <begin position="280"/>
        <end position="301"/>
    </location>
</feature>
<feature type="region of interest" description="Disordered" evidence="1">
    <location>
        <begin position="121"/>
        <end position="263"/>
    </location>
</feature>
<comment type="caution">
    <text evidence="2">The sequence shown here is derived from an EMBL/GenBank/DDBJ whole genome shotgun (WGS) entry which is preliminary data.</text>
</comment>
<gene>
    <name evidence="2" type="ORF">F5890DRAFT_1552858</name>
</gene>
<feature type="compositionally biased region" description="Low complexity" evidence="1">
    <location>
        <begin position="129"/>
        <end position="143"/>
    </location>
</feature>
<evidence type="ECO:0000313" key="3">
    <source>
        <dbReference type="Proteomes" id="UP001163850"/>
    </source>
</evidence>
<evidence type="ECO:0000256" key="1">
    <source>
        <dbReference type="SAM" id="MobiDB-lite"/>
    </source>
</evidence>
<feature type="compositionally biased region" description="Low complexity" evidence="1">
    <location>
        <begin position="219"/>
        <end position="233"/>
    </location>
</feature>
<sequence length="393" mass="41630">MPSFVCRCLPTALSPTLENLTDLSKNLEAGAGSSKQSGTPSNLTSTILDTMLCILVDSTPALRAFEQCNGVQAIVKILKRAGSPREVRMKRLEFLYFYLLDETKPSTATASSAESTFVDLVPTVPNTPSQSRTSNSSYGSRSSIFPPTVPNTPHESSHSRQSSQSILRGVSNSSISSASSVSSAGSNSQHSVTRGQTKKPYLNGLAAPNRPSPKARSEYGSSTFSFPHSSYSGPSVKSDASEKGYVMESSPSSRSNSDSGKAGIGRQVVTEGEANTFRSVSSGSAKSFTSTSSTTSAASTSSISTTSSTITALGSTECSPSCRRFLLFHLARSSKPLLDLQKWNSLLRLDLILVLAGNQGLLLLLEPLLSKAYLRKRPWDHSERCVGGVGGCV</sequence>
<dbReference type="PANTHER" id="PTHR34065:SF1">
    <property type="entry name" value="CELL DIVISION CONTROL PROTEIN 14"/>
    <property type="match status" value="1"/>
</dbReference>
<dbReference type="Proteomes" id="UP001163850">
    <property type="component" value="Unassembled WGS sequence"/>
</dbReference>
<protein>
    <submittedName>
        <fullName evidence="2">Cell division control protein 14, SIN component-domain-containing protein</fullName>
    </submittedName>
</protein>
<reference evidence="2" key="1">
    <citation type="submission" date="2022-08" db="EMBL/GenBank/DDBJ databases">
        <authorList>
            <consortium name="DOE Joint Genome Institute"/>
            <person name="Min B."/>
            <person name="Riley R."/>
            <person name="Sierra-Patev S."/>
            <person name="Naranjo-Ortiz M."/>
            <person name="Looney B."/>
            <person name="Konkel Z."/>
            <person name="Slot J.C."/>
            <person name="Sakamoto Y."/>
            <person name="Steenwyk J.L."/>
            <person name="Rokas A."/>
            <person name="Carro J."/>
            <person name="Camarero S."/>
            <person name="Ferreira P."/>
            <person name="Molpeceres G."/>
            <person name="Ruiz-Duenas F.J."/>
            <person name="Serrano A."/>
            <person name="Henrissat B."/>
            <person name="Drula E."/>
            <person name="Hughes K.W."/>
            <person name="Mata J.L."/>
            <person name="Ishikawa N.K."/>
            <person name="Vargas-Isla R."/>
            <person name="Ushijima S."/>
            <person name="Smith C.A."/>
            <person name="Ahrendt S."/>
            <person name="Andreopoulos W."/>
            <person name="He G."/>
            <person name="Labutti K."/>
            <person name="Lipzen A."/>
            <person name="Ng V."/>
            <person name="Sandor L."/>
            <person name="Barry K."/>
            <person name="Martinez A.T."/>
            <person name="Xiao Y."/>
            <person name="Gibbons J.G."/>
            <person name="Terashima K."/>
            <person name="Hibbett D.S."/>
            <person name="Grigoriev I.V."/>
        </authorList>
    </citation>
    <scope>NUCLEOTIDE SEQUENCE</scope>
    <source>
        <strain evidence="2">TFB7829</strain>
    </source>
</reference>
<dbReference type="InterPro" id="IPR012535">
    <property type="entry name" value="Cell_div_Cdc14"/>
</dbReference>
<dbReference type="AlphaFoldDB" id="A0AA38Q2K4"/>
<feature type="compositionally biased region" description="Low complexity" evidence="1">
    <location>
        <begin position="249"/>
        <end position="259"/>
    </location>
</feature>
<keyword evidence="2" id="KW-0131">Cell cycle</keyword>
<dbReference type="GO" id="GO:0051301">
    <property type="term" value="P:cell division"/>
    <property type="evidence" value="ECO:0007669"/>
    <property type="project" value="UniProtKB-KW"/>
</dbReference>
<keyword evidence="2" id="KW-0132">Cell division</keyword>
<organism evidence="2 3">
    <name type="scientific">Lentinula detonsa</name>
    <dbReference type="NCBI Taxonomy" id="2804962"/>
    <lineage>
        <taxon>Eukaryota</taxon>
        <taxon>Fungi</taxon>
        <taxon>Dikarya</taxon>
        <taxon>Basidiomycota</taxon>
        <taxon>Agaricomycotina</taxon>
        <taxon>Agaricomycetes</taxon>
        <taxon>Agaricomycetidae</taxon>
        <taxon>Agaricales</taxon>
        <taxon>Marasmiineae</taxon>
        <taxon>Omphalotaceae</taxon>
        <taxon>Lentinula</taxon>
    </lineage>
</organism>
<dbReference type="Pfam" id="PF08045">
    <property type="entry name" value="CDC14"/>
    <property type="match status" value="1"/>
</dbReference>
<feature type="compositionally biased region" description="Low complexity" evidence="1">
    <location>
        <begin position="159"/>
        <end position="188"/>
    </location>
</feature>